<feature type="region of interest" description="Disordered" evidence="1">
    <location>
        <begin position="163"/>
        <end position="182"/>
    </location>
</feature>
<dbReference type="InterPro" id="IPR012337">
    <property type="entry name" value="RNaseH-like_sf"/>
</dbReference>
<evidence type="ECO:0000259" key="2">
    <source>
        <dbReference type="Pfam" id="PF05699"/>
    </source>
</evidence>
<evidence type="ECO:0000313" key="3">
    <source>
        <dbReference type="Proteomes" id="UP000228380"/>
    </source>
</evidence>
<dbReference type="RefSeq" id="XP_038975447.1">
    <property type="nucleotide sequence ID" value="XM_039119519.1"/>
</dbReference>
<dbReference type="RefSeq" id="XP_026655709.2">
    <property type="nucleotide sequence ID" value="XM_026799908.2"/>
</dbReference>
<evidence type="ECO:0000313" key="4">
    <source>
        <dbReference type="RefSeq" id="XP_026655709.2"/>
    </source>
</evidence>
<dbReference type="OrthoDB" id="665890at2759"/>
<dbReference type="SUPFAM" id="SSF53098">
    <property type="entry name" value="Ribonuclease H-like"/>
    <property type="match status" value="1"/>
</dbReference>
<dbReference type="AlphaFoldDB" id="A0A8B8IXU6"/>
<protein>
    <submittedName>
        <fullName evidence="4 5">Uncharacterized protein LOC113460982</fullName>
    </submittedName>
</protein>
<dbReference type="Pfam" id="PF05699">
    <property type="entry name" value="Dimer_Tnp_hAT"/>
    <property type="match status" value="1"/>
</dbReference>
<evidence type="ECO:0000256" key="1">
    <source>
        <dbReference type="SAM" id="MobiDB-lite"/>
    </source>
</evidence>
<proteinExistence type="predicted"/>
<name>A0A8B8IXU6_PHODC</name>
<organism evidence="3 4">
    <name type="scientific">Phoenix dactylifera</name>
    <name type="common">Date palm</name>
    <dbReference type="NCBI Taxonomy" id="42345"/>
    <lineage>
        <taxon>Eukaryota</taxon>
        <taxon>Viridiplantae</taxon>
        <taxon>Streptophyta</taxon>
        <taxon>Embryophyta</taxon>
        <taxon>Tracheophyta</taxon>
        <taxon>Spermatophyta</taxon>
        <taxon>Magnoliopsida</taxon>
        <taxon>Liliopsida</taxon>
        <taxon>Arecaceae</taxon>
        <taxon>Coryphoideae</taxon>
        <taxon>Phoeniceae</taxon>
        <taxon>Phoenix</taxon>
    </lineage>
</organism>
<dbReference type="InterPro" id="IPR008906">
    <property type="entry name" value="HATC_C_dom"/>
</dbReference>
<evidence type="ECO:0000313" key="5">
    <source>
        <dbReference type="RefSeq" id="XP_038975447.1"/>
    </source>
</evidence>
<keyword evidence="3" id="KW-1185">Reference proteome</keyword>
<dbReference type="Proteomes" id="UP000228380">
    <property type="component" value="Unplaced"/>
</dbReference>
<dbReference type="KEGG" id="pda:113460982"/>
<dbReference type="GeneID" id="113460982"/>
<feature type="compositionally biased region" description="Acidic residues" evidence="1">
    <location>
        <begin position="166"/>
        <end position="182"/>
    </location>
</feature>
<dbReference type="GO" id="GO:0046983">
    <property type="term" value="F:protein dimerization activity"/>
    <property type="evidence" value="ECO:0007669"/>
    <property type="project" value="InterPro"/>
</dbReference>
<feature type="domain" description="HAT C-terminal dimerisation" evidence="2">
    <location>
        <begin position="2"/>
        <end position="66"/>
    </location>
</feature>
<gene>
    <name evidence="4 5" type="primary">LOC113460982</name>
</gene>
<reference evidence="4 5" key="1">
    <citation type="submission" date="2025-04" db="UniProtKB">
        <authorList>
            <consortium name="RefSeq"/>
        </authorList>
    </citation>
    <scope>IDENTIFICATION</scope>
    <source>
        <tissue evidence="4 5">Young leaves</tissue>
    </source>
</reference>
<accession>A0A8B8IXU6</accession>
<sequence length="182" mass="20828">MEQDPASWWQQHGINCLELEQIAIRLLSQTCTSFGCEHHGSIFDQIHSTRHNRLAQKRLNDFAYVHYSLHLRERQLKRTTDDSIYLDSGMLESLLDNWVAESEKPSLQEDEEILYTEAEQAEAYENEVNENAESDIASRKAHTEIAALTEIVEPLEVHHATMGAAADEDNAELDFLDDDLSD</sequence>